<feature type="chain" id="PRO_5044568653" evidence="1">
    <location>
        <begin position="24"/>
        <end position="228"/>
    </location>
</feature>
<reference evidence="2" key="1">
    <citation type="journal article" date="2017" name="Genome Announc.">
        <title>High-Quality Whole-Genome Sequences of the Oligo-Mouse-Microbiota Bacterial Community.</title>
        <authorList>
            <person name="Garzetti D."/>
            <person name="Brugiroux S."/>
            <person name="Bunk B."/>
            <person name="Pukall R."/>
            <person name="McCoy K.D."/>
            <person name="Macpherson A.J."/>
            <person name="Stecher B."/>
        </authorList>
    </citation>
    <scope>NUCLEOTIDE SEQUENCE</scope>
    <source>
        <strain evidence="2">KB18</strain>
    </source>
</reference>
<proteinExistence type="predicted"/>
<dbReference type="EMBL" id="CP021422">
    <property type="protein sequence ID" value="ASB39921.1"/>
    <property type="molecule type" value="Genomic_DNA"/>
</dbReference>
<evidence type="ECO:0000313" key="5">
    <source>
        <dbReference type="Proteomes" id="UP000596035"/>
    </source>
</evidence>
<evidence type="ECO:0000313" key="3">
    <source>
        <dbReference type="EMBL" id="QQR29210.1"/>
    </source>
</evidence>
<dbReference type="EMBL" id="CP065321">
    <property type="protein sequence ID" value="QQR29210.1"/>
    <property type="molecule type" value="Genomic_DNA"/>
</dbReference>
<accession>A0A1Z2XNF5</accession>
<dbReference type="Proteomes" id="UP000196710">
    <property type="component" value="Chromosome"/>
</dbReference>
<evidence type="ECO:0000313" key="2">
    <source>
        <dbReference type="EMBL" id="ASB39921.1"/>
    </source>
</evidence>
<keyword evidence="1" id="KW-0732">Signal</keyword>
<reference evidence="4" key="2">
    <citation type="submission" date="2017-05" db="EMBL/GenBank/DDBJ databases">
        <title>Improved OligoMM genomes.</title>
        <authorList>
            <person name="Garzetti D."/>
        </authorList>
    </citation>
    <scope>NUCLEOTIDE SEQUENCE [LARGE SCALE GENOMIC DNA]</scope>
    <source>
        <strain evidence="4">KB18</strain>
    </source>
</reference>
<gene>
    <name evidence="2" type="ORF">ADH66_04205</name>
    <name evidence="3" type="ORF">I5Q82_14270</name>
</gene>
<sequence>MKKYLIALAAALMVCLLGMTASAAERSTDSEDYKAAEREKEVISQACAEAMREMDPEELDVKTRMAVMTEIYEEAGWTVAHETPAPARSLDIDPEILELAYSDIDEANPEQREKIIDAREVVINQYSWQNDIEAPDCIGYMVNPFDREITFCPLYSELFPGWDPPRPVPVEEEAAEPVEEDVSETAAFAASDVDSRMYYDGNYYVPKASGSVVAPIYVLFRFISLLII</sequence>
<feature type="signal peptide" evidence="1">
    <location>
        <begin position="1"/>
        <end position="23"/>
    </location>
</feature>
<dbReference type="RefSeq" id="WP_066535326.1">
    <property type="nucleotide sequence ID" value="NZ_CP021422.1"/>
</dbReference>
<evidence type="ECO:0000256" key="1">
    <source>
        <dbReference type="SAM" id="SignalP"/>
    </source>
</evidence>
<dbReference type="KEGG" id="amur:ADH66_04205"/>
<reference evidence="3 5" key="3">
    <citation type="submission" date="2020-11" db="EMBL/GenBank/DDBJ databases">
        <title>Closed and high quality bacterial genomes of the OMM12 community.</title>
        <authorList>
            <person name="Marbouty M."/>
            <person name="Lamy-Besnier Q."/>
            <person name="Debarbieux L."/>
            <person name="Koszul R."/>
        </authorList>
    </citation>
    <scope>NUCLEOTIDE SEQUENCE [LARGE SCALE GENOMIC DNA]</scope>
    <source>
        <strain evidence="3 5">KB18</strain>
    </source>
</reference>
<protein>
    <submittedName>
        <fullName evidence="3">Uncharacterized protein</fullName>
    </submittedName>
</protein>
<keyword evidence="4" id="KW-1185">Reference proteome</keyword>
<organism evidence="3 5">
    <name type="scientific">Acutalibacter muris</name>
    <dbReference type="NCBI Taxonomy" id="1796620"/>
    <lineage>
        <taxon>Bacteria</taxon>
        <taxon>Bacillati</taxon>
        <taxon>Bacillota</taxon>
        <taxon>Clostridia</taxon>
        <taxon>Eubacteriales</taxon>
        <taxon>Acutalibacteraceae</taxon>
        <taxon>Acutalibacter</taxon>
    </lineage>
</organism>
<name>A0A1Z2XNF5_9FIRM</name>
<evidence type="ECO:0000313" key="4">
    <source>
        <dbReference type="Proteomes" id="UP000196710"/>
    </source>
</evidence>
<dbReference type="Proteomes" id="UP000596035">
    <property type="component" value="Chromosome"/>
</dbReference>
<dbReference type="AlphaFoldDB" id="A0A1Z2XNF5"/>